<feature type="region of interest" description="Disordered" evidence="1">
    <location>
        <begin position="125"/>
        <end position="164"/>
    </location>
</feature>
<feature type="region of interest" description="Disordered" evidence="1">
    <location>
        <begin position="180"/>
        <end position="243"/>
    </location>
</feature>
<protein>
    <recommendedName>
        <fullName evidence="4">SMP domain-containing protein</fullName>
    </recommendedName>
</protein>
<evidence type="ECO:0000256" key="1">
    <source>
        <dbReference type="SAM" id="MobiDB-lite"/>
    </source>
</evidence>
<name>A0AAN6E1N3_9EURO</name>
<organism evidence="2 3">
    <name type="scientific">Exophiala viscosa</name>
    <dbReference type="NCBI Taxonomy" id="2486360"/>
    <lineage>
        <taxon>Eukaryota</taxon>
        <taxon>Fungi</taxon>
        <taxon>Dikarya</taxon>
        <taxon>Ascomycota</taxon>
        <taxon>Pezizomycotina</taxon>
        <taxon>Eurotiomycetes</taxon>
        <taxon>Chaetothyriomycetidae</taxon>
        <taxon>Chaetothyriales</taxon>
        <taxon>Herpotrichiellaceae</taxon>
        <taxon>Exophiala</taxon>
    </lineage>
</organism>
<sequence length="243" mass="25328">MSSFLSRHSSTLTSLSSRLCNSSSLARQTISTTSRHFAPNTSSLRIVRMASTGPILDSNTISAITEKEKQLTGSDEPAKGGPTAQAQKHAGEPLNSNTISSITQGEKKIAGDRVAGGPTAAAQSILTKSNQQNNTGNRNNTSNNNNNNINNNAETSSASDGILHGDTISNIRKAESEITGLNQPAKGGPTAQAQKHTGEPITSQVLHDITEGEKSVSGQAQAISGGPTAQAQHDLAKSREYRG</sequence>
<evidence type="ECO:0000313" key="2">
    <source>
        <dbReference type="EMBL" id="KAI1616556.1"/>
    </source>
</evidence>
<feature type="region of interest" description="Disordered" evidence="1">
    <location>
        <begin position="68"/>
        <end position="98"/>
    </location>
</feature>
<evidence type="ECO:0008006" key="4">
    <source>
        <dbReference type="Google" id="ProtNLM"/>
    </source>
</evidence>
<keyword evidence="3" id="KW-1185">Reference proteome</keyword>
<feature type="compositionally biased region" description="Polar residues" evidence="1">
    <location>
        <begin position="216"/>
        <end position="231"/>
    </location>
</feature>
<dbReference type="EMBL" id="MU404351">
    <property type="protein sequence ID" value="KAI1616556.1"/>
    <property type="molecule type" value="Genomic_DNA"/>
</dbReference>
<dbReference type="Proteomes" id="UP001203852">
    <property type="component" value="Unassembled WGS sequence"/>
</dbReference>
<feature type="compositionally biased region" description="Low complexity" evidence="1">
    <location>
        <begin position="129"/>
        <end position="152"/>
    </location>
</feature>
<comment type="caution">
    <text evidence="2">The sequence shown here is derived from an EMBL/GenBank/DDBJ whole genome shotgun (WGS) entry which is preliminary data.</text>
</comment>
<evidence type="ECO:0000313" key="3">
    <source>
        <dbReference type="Proteomes" id="UP001203852"/>
    </source>
</evidence>
<feature type="compositionally biased region" description="Polar residues" evidence="1">
    <location>
        <begin position="191"/>
        <end position="205"/>
    </location>
</feature>
<gene>
    <name evidence="2" type="ORF">EDD36DRAFT_139286</name>
</gene>
<feature type="compositionally biased region" description="Basic and acidic residues" evidence="1">
    <location>
        <begin position="234"/>
        <end position="243"/>
    </location>
</feature>
<proteinExistence type="predicted"/>
<accession>A0AAN6E1N3</accession>
<reference evidence="2" key="1">
    <citation type="journal article" date="2022" name="bioRxiv">
        <title>Deciphering the potential niche of two novel black yeast fungi from a biological soil crust based on their genomes, phenotypes, and melanin regulation.</title>
        <authorList>
            <consortium name="DOE Joint Genome Institute"/>
            <person name="Carr E.C."/>
            <person name="Barton Q."/>
            <person name="Grambo S."/>
            <person name="Sullivan M."/>
            <person name="Renfro C.M."/>
            <person name="Kuo A."/>
            <person name="Pangilinan J."/>
            <person name="Lipzen A."/>
            <person name="Keymanesh K."/>
            <person name="Savage E."/>
            <person name="Barry K."/>
            <person name="Grigoriev I.V."/>
            <person name="Riekhof W.R."/>
            <person name="Harris S.S."/>
        </authorList>
    </citation>
    <scope>NUCLEOTIDE SEQUENCE</scope>
    <source>
        <strain evidence="2">JF 03-4F</strain>
    </source>
</reference>
<dbReference type="AlphaFoldDB" id="A0AAN6E1N3"/>